<dbReference type="AlphaFoldDB" id="M3IUX1"/>
<evidence type="ECO:0000313" key="1">
    <source>
        <dbReference type="EMBL" id="EMG24277.1"/>
    </source>
</evidence>
<dbReference type="Proteomes" id="UP000011778">
    <property type="component" value="Unassembled WGS sequence"/>
</dbReference>
<gene>
    <name evidence="1" type="ORF">LEP1GSC150_2744</name>
</gene>
<reference evidence="1 2" key="1">
    <citation type="submission" date="2013-02" db="EMBL/GenBank/DDBJ databases">
        <authorList>
            <person name="Harkins D.M."/>
            <person name="Durkin A.S."/>
            <person name="Brinkac L.M."/>
            <person name="Haft D.H."/>
            <person name="Selengut J.D."/>
            <person name="Sanka R."/>
            <person name="DePew J."/>
            <person name="Purushe J."/>
            <person name="Tulsiani S.M."/>
            <person name="Graham G.C."/>
            <person name="Burns M.-A."/>
            <person name="Dohnt M.F."/>
            <person name="Smythe L.D."/>
            <person name="McKay D.B."/>
            <person name="Craig S.B."/>
            <person name="Vinetz J.M."/>
            <person name="Sutton G.G."/>
            <person name="Nierman W.C."/>
            <person name="Fouts D.E."/>
        </authorList>
    </citation>
    <scope>NUCLEOTIDE SEQUENCE [LARGE SCALE GENOMIC DNA]</scope>
    <source>
        <strain evidence="1 2">LT2050</strain>
    </source>
</reference>
<proteinExistence type="predicted"/>
<evidence type="ECO:0000313" key="2">
    <source>
        <dbReference type="Proteomes" id="UP000011778"/>
    </source>
</evidence>
<dbReference type="EMBL" id="AFMD02000008">
    <property type="protein sequence ID" value="EMG24277.1"/>
    <property type="molecule type" value="Genomic_DNA"/>
</dbReference>
<name>M3IUX1_LEPIT</name>
<sequence length="43" mass="4937">MNLNEKKMKLISWVVLSSALFLSSFFHGKWEANHGDIGVLLKF</sequence>
<accession>M3IUX1</accession>
<organism evidence="1 2">
    <name type="scientific">Leptospira interrogans serovar Copenhageni str. LT2050</name>
    <dbReference type="NCBI Taxonomy" id="1001598"/>
    <lineage>
        <taxon>Bacteria</taxon>
        <taxon>Pseudomonadati</taxon>
        <taxon>Spirochaetota</taxon>
        <taxon>Spirochaetia</taxon>
        <taxon>Leptospirales</taxon>
        <taxon>Leptospiraceae</taxon>
        <taxon>Leptospira</taxon>
    </lineage>
</organism>
<comment type="caution">
    <text evidence="1">The sequence shown here is derived from an EMBL/GenBank/DDBJ whole genome shotgun (WGS) entry which is preliminary data.</text>
</comment>
<protein>
    <submittedName>
        <fullName evidence="1">Uncharacterized protein</fullName>
    </submittedName>
</protein>